<feature type="compositionally biased region" description="Polar residues" evidence="1">
    <location>
        <begin position="414"/>
        <end position="426"/>
    </location>
</feature>
<feature type="compositionally biased region" description="Polar residues" evidence="1">
    <location>
        <begin position="159"/>
        <end position="174"/>
    </location>
</feature>
<organism evidence="2 3">
    <name type="scientific">Chloracidobacterium sp. N</name>
    <dbReference type="NCBI Taxonomy" id="2821540"/>
    <lineage>
        <taxon>Bacteria</taxon>
        <taxon>Pseudomonadati</taxon>
        <taxon>Acidobacteriota</taxon>
        <taxon>Terriglobia</taxon>
        <taxon>Terriglobales</taxon>
        <taxon>Acidobacteriaceae</taxon>
        <taxon>Chloracidobacterium</taxon>
        <taxon>Chloracidobacterium aggregatum</taxon>
    </lineage>
</organism>
<accession>A0ABX8B1S7</accession>
<feature type="region of interest" description="Disordered" evidence="1">
    <location>
        <begin position="387"/>
        <end position="426"/>
    </location>
</feature>
<name>A0ABX8B1S7_9BACT</name>
<sequence length="426" mass="44758">MANVALELPVPYIGKNVERKHIEEFFRYHREPDEVVIALFDGIIFDGDGKRVGGLTLHDYVILTDRHFVLWARGLQSDVLDRLDYRGVNLNAKPADTLHGELALEFTPPAVPKPLTARVDLLPTMDLPALGELFQLTKAVVTQSAGQPGGKAPTETSKDQSASSQGDTPDSLSGQIERIRAIVQESHAKRGATFRVPPPAPVARTVPPDETSAKAPSLDSPFGTGRPVSSASYAVYRVAQAAKDAVGTLPTEVGKTIGLDETLSKLVDRIPKVEDIGQITALIEALNKLLVTVSENPAARAFLLQAIDRMVEQGSPLKQLLAFIQNAGKPAAKPASQPVSQPVTTPAAGEAAAATVAAAAGGTVGKVAESTTGPVPGPRRTAVKVSFATDKPAKPEAEASPAPPLSIAYKPNGATDTTPELANANS</sequence>
<dbReference type="EMBL" id="CP072642">
    <property type="protein sequence ID" value="QUV93434.1"/>
    <property type="molecule type" value="Genomic_DNA"/>
</dbReference>
<proteinExistence type="predicted"/>
<feature type="region of interest" description="Disordered" evidence="1">
    <location>
        <begin position="144"/>
        <end position="174"/>
    </location>
</feature>
<gene>
    <name evidence="2" type="ORF">J8C05_08645</name>
</gene>
<reference evidence="2 3" key="1">
    <citation type="submission" date="2021-03" db="EMBL/GenBank/DDBJ databases">
        <title>Genomic and phenotypic characterization of Chloracidobacterium isolates provides evidence for multiple species.</title>
        <authorList>
            <person name="Saini M.K."/>
            <person name="Costas A.M.G."/>
            <person name="Tank M."/>
            <person name="Bryant D.A."/>
        </authorList>
    </citation>
    <scope>NUCLEOTIDE SEQUENCE [LARGE SCALE GENOMIC DNA]</scope>
    <source>
        <strain evidence="2 3">N</strain>
    </source>
</reference>
<dbReference type="Proteomes" id="UP000677668">
    <property type="component" value="Chromosome 1"/>
</dbReference>
<evidence type="ECO:0000256" key="1">
    <source>
        <dbReference type="SAM" id="MobiDB-lite"/>
    </source>
</evidence>
<keyword evidence="3" id="KW-1185">Reference proteome</keyword>
<protein>
    <submittedName>
        <fullName evidence="2">Uncharacterized protein</fullName>
    </submittedName>
</protein>
<evidence type="ECO:0000313" key="2">
    <source>
        <dbReference type="EMBL" id="QUV93434.1"/>
    </source>
</evidence>
<dbReference type="RefSeq" id="WP_211421814.1">
    <property type="nucleotide sequence ID" value="NZ_CP072642.1"/>
</dbReference>
<feature type="region of interest" description="Disordered" evidence="1">
    <location>
        <begin position="187"/>
        <end position="224"/>
    </location>
</feature>
<evidence type="ECO:0000313" key="3">
    <source>
        <dbReference type="Proteomes" id="UP000677668"/>
    </source>
</evidence>